<sequence>MKRLRIKKQQYYCCGALGIFMMMSSAQANWAFDGALIIPPVCQLSQSDPIRVSFGKVGVRKVDGNLFKQDIAYQLDCLGDMTQPWNVTLTFSGILAGAGFDNATLRTITPQNSGKLGIQIQKNGSPLELNKAFSINASNPPTLSAVPVKRAGTELVGDNFTATGTLTIDFQ</sequence>
<dbReference type="AlphaFoldDB" id="K8W3M8"/>
<dbReference type="HOGENOM" id="CLU_114111_2_1_6"/>
<dbReference type="Gene3D" id="2.60.40.1090">
    <property type="entry name" value="Fimbrial-type adhesion domain"/>
    <property type="match status" value="1"/>
</dbReference>
<dbReference type="InterPro" id="IPR000259">
    <property type="entry name" value="Adhesion_dom_fimbrial"/>
</dbReference>
<gene>
    <name evidence="3" type="ORF">OOA_17326</name>
</gene>
<dbReference type="eggNOG" id="COG3539">
    <property type="taxonomic scope" value="Bacteria"/>
</dbReference>
<dbReference type="STRING" id="1141662.OOA_17326"/>
<evidence type="ECO:0000256" key="1">
    <source>
        <dbReference type="SAM" id="SignalP"/>
    </source>
</evidence>
<feature type="chain" id="PRO_5003920830" evidence="1">
    <location>
        <begin position="29"/>
        <end position="171"/>
    </location>
</feature>
<accession>K8W3M8</accession>
<name>K8W3M8_9GAMM</name>
<dbReference type="RefSeq" id="WP_008913443.1">
    <property type="nucleotide sequence ID" value="NZ_KB233225.1"/>
</dbReference>
<dbReference type="OrthoDB" id="6465690at2"/>
<keyword evidence="4" id="KW-1185">Reference proteome</keyword>
<dbReference type="InterPro" id="IPR008966">
    <property type="entry name" value="Adhesion_dom_sf"/>
</dbReference>
<evidence type="ECO:0000313" key="3">
    <source>
        <dbReference type="EMBL" id="EKT54416.1"/>
    </source>
</evidence>
<feature type="signal peptide" evidence="1">
    <location>
        <begin position="1"/>
        <end position="28"/>
    </location>
</feature>
<organism evidence="3 4">
    <name type="scientific">Providencia burhodogranariea DSM 19968</name>
    <dbReference type="NCBI Taxonomy" id="1141662"/>
    <lineage>
        <taxon>Bacteria</taxon>
        <taxon>Pseudomonadati</taxon>
        <taxon>Pseudomonadota</taxon>
        <taxon>Gammaproteobacteria</taxon>
        <taxon>Enterobacterales</taxon>
        <taxon>Morganellaceae</taxon>
        <taxon>Providencia</taxon>
    </lineage>
</organism>
<evidence type="ECO:0000259" key="2">
    <source>
        <dbReference type="Pfam" id="PF00419"/>
    </source>
</evidence>
<dbReference type="EMBL" id="AKKL01000047">
    <property type="protein sequence ID" value="EKT54416.1"/>
    <property type="molecule type" value="Genomic_DNA"/>
</dbReference>
<dbReference type="PATRIC" id="fig|1141662.3.peg.3517"/>
<reference evidence="3 4" key="1">
    <citation type="journal article" date="2012" name="BMC Genomics">
        <title>Comparative genomics of bacteria in the genus Providencia isolated from wild Drosophila melanogaster.</title>
        <authorList>
            <person name="Galac M.R."/>
            <person name="Lazzaro B.P."/>
        </authorList>
    </citation>
    <scope>NUCLEOTIDE SEQUENCE [LARGE SCALE GENOMIC DNA]</scope>
    <source>
        <strain evidence="3 4">DSM 19968</strain>
    </source>
</reference>
<protein>
    <submittedName>
        <fullName evidence="3">Putative fimbrial-like adhesin exported protein</fullName>
    </submittedName>
</protein>
<proteinExistence type="predicted"/>
<dbReference type="InterPro" id="IPR036937">
    <property type="entry name" value="Adhesion_dom_fimbrial_sf"/>
</dbReference>
<evidence type="ECO:0000313" key="4">
    <source>
        <dbReference type="Proteomes" id="UP000009336"/>
    </source>
</evidence>
<dbReference type="Proteomes" id="UP000009336">
    <property type="component" value="Unassembled WGS sequence"/>
</dbReference>
<dbReference type="GO" id="GO:0007155">
    <property type="term" value="P:cell adhesion"/>
    <property type="evidence" value="ECO:0007669"/>
    <property type="project" value="InterPro"/>
</dbReference>
<dbReference type="GO" id="GO:0009289">
    <property type="term" value="C:pilus"/>
    <property type="evidence" value="ECO:0007669"/>
    <property type="project" value="InterPro"/>
</dbReference>
<feature type="domain" description="Fimbrial-type adhesion" evidence="2">
    <location>
        <begin position="31"/>
        <end position="171"/>
    </location>
</feature>
<keyword evidence="1" id="KW-0732">Signal</keyword>
<comment type="caution">
    <text evidence="3">The sequence shown here is derived from an EMBL/GenBank/DDBJ whole genome shotgun (WGS) entry which is preliminary data.</text>
</comment>
<dbReference type="Pfam" id="PF00419">
    <property type="entry name" value="Fimbrial"/>
    <property type="match status" value="1"/>
</dbReference>
<dbReference type="SUPFAM" id="SSF49401">
    <property type="entry name" value="Bacterial adhesins"/>
    <property type="match status" value="1"/>
</dbReference>